<sequence>MVKTIIFDYDGTIHNTLGIYEPAFREAYQWLAEQNVVEEQKIETAQITGWLGLNSKEMWDTFLPELDQRYKDQASAIVGDSMVRQIRKHRAVWYPGAEEMLTALKNRGYHLVILSNCKAAYRKAHWEEFRMERWFERFYDCESYGFCPKTGIVQGVIRDYPGPYLVIGDRRQDLECARSCKSPFIGCLYGYGEKGELDGADYLVKSVEEIAEIIYKRKL</sequence>
<dbReference type="Pfam" id="PF00702">
    <property type="entry name" value="Hydrolase"/>
    <property type="match status" value="1"/>
</dbReference>
<gene>
    <name evidence="1" type="ORF">H8S40_14830</name>
</gene>
<dbReference type="InterPro" id="IPR036412">
    <property type="entry name" value="HAD-like_sf"/>
</dbReference>
<comment type="caution">
    <text evidence="1">The sequence shown here is derived from an EMBL/GenBank/DDBJ whole genome shotgun (WGS) entry which is preliminary data.</text>
</comment>
<dbReference type="SUPFAM" id="SSF56784">
    <property type="entry name" value="HAD-like"/>
    <property type="match status" value="1"/>
</dbReference>
<dbReference type="Gene3D" id="3.40.50.1000">
    <property type="entry name" value="HAD superfamily/HAD-like"/>
    <property type="match status" value="1"/>
</dbReference>
<dbReference type="PANTHER" id="PTHR43434">
    <property type="entry name" value="PHOSPHOGLYCOLATE PHOSPHATASE"/>
    <property type="match status" value="1"/>
</dbReference>
<dbReference type="EMBL" id="JACOPE010000001">
    <property type="protein sequence ID" value="MBC5684794.1"/>
    <property type="molecule type" value="Genomic_DNA"/>
</dbReference>
<dbReference type="RefSeq" id="WP_186865523.1">
    <property type="nucleotide sequence ID" value="NZ_JACOPE010000001.1"/>
</dbReference>
<dbReference type="InterPro" id="IPR023198">
    <property type="entry name" value="PGP-like_dom2"/>
</dbReference>
<dbReference type="SFLD" id="SFLDS00003">
    <property type="entry name" value="Haloacid_Dehalogenase"/>
    <property type="match status" value="1"/>
</dbReference>
<name>A0ABR7GBI9_9FIRM</name>
<dbReference type="GO" id="GO:0016787">
    <property type="term" value="F:hydrolase activity"/>
    <property type="evidence" value="ECO:0007669"/>
    <property type="project" value="UniProtKB-KW"/>
</dbReference>
<dbReference type="PANTHER" id="PTHR43434:SF1">
    <property type="entry name" value="PHOSPHOGLYCOLATE PHOSPHATASE"/>
    <property type="match status" value="1"/>
</dbReference>
<dbReference type="InterPro" id="IPR023214">
    <property type="entry name" value="HAD_sf"/>
</dbReference>
<keyword evidence="2" id="KW-1185">Reference proteome</keyword>
<accession>A0ABR7GBI9</accession>
<proteinExistence type="predicted"/>
<dbReference type="Proteomes" id="UP000631576">
    <property type="component" value="Unassembled WGS sequence"/>
</dbReference>
<keyword evidence="1" id="KW-0378">Hydrolase</keyword>
<dbReference type="Gene3D" id="1.10.150.240">
    <property type="entry name" value="Putative phosphatase, domain 2"/>
    <property type="match status" value="1"/>
</dbReference>
<reference evidence="1 2" key="1">
    <citation type="submission" date="2020-08" db="EMBL/GenBank/DDBJ databases">
        <title>Genome public.</title>
        <authorList>
            <person name="Liu C."/>
            <person name="Sun Q."/>
        </authorList>
    </citation>
    <scope>NUCLEOTIDE SEQUENCE [LARGE SCALE GENOMIC DNA]</scope>
    <source>
        <strain evidence="1 2">NSJ-13</strain>
    </source>
</reference>
<protein>
    <submittedName>
        <fullName evidence="1">HAD family hydrolase</fullName>
    </submittedName>
</protein>
<dbReference type="InterPro" id="IPR050155">
    <property type="entry name" value="HAD-like_hydrolase_sf"/>
</dbReference>
<dbReference type="SFLD" id="SFLDG01129">
    <property type="entry name" value="C1.5:_HAD__Beta-PGM__Phosphata"/>
    <property type="match status" value="1"/>
</dbReference>
<organism evidence="1 2">
    <name type="scientific">Ruminococcus hominis</name>
    <dbReference type="NCBI Taxonomy" id="2763065"/>
    <lineage>
        <taxon>Bacteria</taxon>
        <taxon>Bacillati</taxon>
        <taxon>Bacillota</taxon>
        <taxon>Clostridia</taxon>
        <taxon>Eubacteriales</taxon>
        <taxon>Oscillospiraceae</taxon>
        <taxon>Ruminococcus</taxon>
    </lineage>
</organism>
<evidence type="ECO:0000313" key="2">
    <source>
        <dbReference type="Proteomes" id="UP000631576"/>
    </source>
</evidence>
<evidence type="ECO:0000313" key="1">
    <source>
        <dbReference type="EMBL" id="MBC5684794.1"/>
    </source>
</evidence>